<name>A0A7I9VQF6_9BACT</name>
<reference evidence="2" key="1">
    <citation type="journal article" date="2020" name="Appl. Environ. Microbiol.">
        <title>Diazotrophic Anaeromyxobacter Isolates from Soils.</title>
        <authorList>
            <person name="Masuda Y."/>
            <person name="Yamanaka H."/>
            <person name="Xu Z.X."/>
            <person name="Shiratori Y."/>
            <person name="Aono T."/>
            <person name="Amachi S."/>
            <person name="Senoo K."/>
            <person name="Itoh H."/>
        </authorList>
    </citation>
    <scope>NUCLEOTIDE SEQUENCE [LARGE SCALE GENOMIC DNA]</scope>
    <source>
        <strain evidence="2">R267</strain>
    </source>
</reference>
<keyword evidence="2" id="KW-1185">Reference proteome</keyword>
<dbReference type="AlphaFoldDB" id="A0A7I9VQF6"/>
<organism evidence="1 2">
    <name type="scientific">Anaeromyxobacter diazotrophicus</name>
    <dbReference type="NCBI Taxonomy" id="2590199"/>
    <lineage>
        <taxon>Bacteria</taxon>
        <taxon>Pseudomonadati</taxon>
        <taxon>Myxococcota</taxon>
        <taxon>Myxococcia</taxon>
        <taxon>Myxococcales</taxon>
        <taxon>Cystobacterineae</taxon>
        <taxon>Anaeromyxobacteraceae</taxon>
        <taxon>Anaeromyxobacter</taxon>
    </lineage>
</organism>
<dbReference type="EMBL" id="BJTG01000007">
    <property type="protein sequence ID" value="GEJ58207.1"/>
    <property type="molecule type" value="Genomic_DNA"/>
</dbReference>
<gene>
    <name evidence="1" type="ORF">AMYX_29480</name>
</gene>
<accession>A0A7I9VQF6</accession>
<evidence type="ECO:0000313" key="1">
    <source>
        <dbReference type="EMBL" id="GEJ58207.1"/>
    </source>
</evidence>
<dbReference type="Proteomes" id="UP000503640">
    <property type="component" value="Unassembled WGS sequence"/>
</dbReference>
<evidence type="ECO:0000313" key="2">
    <source>
        <dbReference type="Proteomes" id="UP000503640"/>
    </source>
</evidence>
<protein>
    <submittedName>
        <fullName evidence="1">Uncharacterized protein</fullName>
    </submittedName>
</protein>
<sequence>MLEVGCPEPAAVVARMLSARSRVASARHLSEVLAIRGLLAAPIVFQPSVSVAA</sequence>
<proteinExistence type="predicted"/>
<comment type="caution">
    <text evidence="1">The sequence shown here is derived from an EMBL/GenBank/DDBJ whole genome shotgun (WGS) entry which is preliminary data.</text>
</comment>